<evidence type="ECO:0000313" key="3">
    <source>
        <dbReference type="Proteomes" id="UP000626370"/>
    </source>
</evidence>
<name>A0ABQ3IG97_9GAMM</name>
<dbReference type="PANTHER" id="PTHR13887">
    <property type="entry name" value="GLUTATHIONE S-TRANSFERASE KAPPA"/>
    <property type="match status" value="1"/>
</dbReference>
<dbReference type="InterPro" id="IPR001853">
    <property type="entry name" value="DSBA-like_thioredoxin_dom"/>
</dbReference>
<dbReference type="RefSeq" id="WP_189376183.1">
    <property type="nucleotide sequence ID" value="NZ_BNAH01000001.1"/>
</dbReference>
<protein>
    <submittedName>
        <fullName evidence="2">FrnE protein</fullName>
    </submittedName>
</protein>
<proteinExistence type="predicted"/>
<gene>
    <name evidence="2" type="ORF">GCM10011501_01560</name>
</gene>
<evidence type="ECO:0000313" key="2">
    <source>
        <dbReference type="EMBL" id="GHE77629.1"/>
    </source>
</evidence>
<dbReference type="InterPro" id="IPR036249">
    <property type="entry name" value="Thioredoxin-like_sf"/>
</dbReference>
<dbReference type="CDD" id="cd03024">
    <property type="entry name" value="DsbA_FrnE"/>
    <property type="match status" value="1"/>
</dbReference>
<feature type="domain" description="DSBA-like thioredoxin" evidence="1">
    <location>
        <begin position="7"/>
        <end position="208"/>
    </location>
</feature>
<dbReference type="PANTHER" id="PTHR13887:SF41">
    <property type="entry name" value="THIOREDOXIN SUPERFAMILY PROTEIN"/>
    <property type="match status" value="1"/>
</dbReference>
<dbReference type="Pfam" id="PF01323">
    <property type="entry name" value="DSBA"/>
    <property type="match status" value="1"/>
</dbReference>
<reference evidence="3" key="1">
    <citation type="journal article" date="2019" name="Int. J. Syst. Evol. Microbiol.">
        <title>The Global Catalogue of Microorganisms (GCM) 10K type strain sequencing project: providing services to taxonomists for standard genome sequencing and annotation.</title>
        <authorList>
            <consortium name="The Broad Institute Genomics Platform"/>
            <consortium name="The Broad Institute Genome Sequencing Center for Infectious Disease"/>
            <person name="Wu L."/>
            <person name="Ma J."/>
        </authorList>
    </citation>
    <scope>NUCLEOTIDE SEQUENCE [LARGE SCALE GENOMIC DNA]</scope>
    <source>
        <strain evidence="3">CGMCC 1.15922</strain>
    </source>
</reference>
<dbReference type="Proteomes" id="UP000626370">
    <property type="component" value="Unassembled WGS sequence"/>
</dbReference>
<accession>A0ABQ3IG97</accession>
<sequence>MSEKIKLDIISDVVCPWCIIGYKHLEAAIEELNLQDKVEIEWQPFELNPDMSCEGEELREHVARKYGSSTEDSVRARANLTQLGADYGFKFDYFDGMKIVNTLDAHILLDYAHQVDKQTELKMRLFSAFFTERKDISKREVLIEEAKAVGISPEQSQAALNDVQLKARVKSLESQWQQMGVSSVPTVVFNRTSALTGAQPQETFTQVLRELMQAKS</sequence>
<evidence type="ECO:0000259" key="1">
    <source>
        <dbReference type="Pfam" id="PF01323"/>
    </source>
</evidence>
<organism evidence="2 3">
    <name type="scientific">Thalassotalea profundi</name>
    <dbReference type="NCBI Taxonomy" id="2036687"/>
    <lineage>
        <taxon>Bacteria</taxon>
        <taxon>Pseudomonadati</taxon>
        <taxon>Pseudomonadota</taxon>
        <taxon>Gammaproteobacteria</taxon>
        <taxon>Alteromonadales</taxon>
        <taxon>Colwelliaceae</taxon>
        <taxon>Thalassotalea</taxon>
    </lineage>
</organism>
<comment type="caution">
    <text evidence="2">The sequence shown here is derived from an EMBL/GenBank/DDBJ whole genome shotgun (WGS) entry which is preliminary data.</text>
</comment>
<dbReference type="SUPFAM" id="SSF52833">
    <property type="entry name" value="Thioredoxin-like"/>
    <property type="match status" value="1"/>
</dbReference>
<keyword evidence="3" id="KW-1185">Reference proteome</keyword>
<dbReference type="Gene3D" id="3.40.30.10">
    <property type="entry name" value="Glutaredoxin"/>
    <property type="match status" value="1"/>
</dbReference>
<dbReference type="EMBL" id="BNAH01000001">
    <property type="protein sequence ID" value="GHE77629.1"/>
    <property type="molecule type" value="Genomic_DNA"/>
</dbReference>